<dbReference type="CDD" id="cd08350">
    <property type="entry name" value="BLMT_like"/>
    <property type="match status" value="1"/>
</dbReference>
<keyword evidence="3" id="KW-1185">Reference proteome</keyword>
<accession>A0A2M8IY70</accession>
<dbReference type="EMBL" id="PGTB01000089">
    <property type="protein sequence ID" value="PJE35480.1"/>
    <property type="molecule type" value="Genomic_DNA"/>
</dbReference>
<proteinExistence type="predicted"/>
<dbReference type="AlphaFoldDB" id="A0A2M8IY70"/>
<dbReference type="SUPFAM" id="SSF54593">
    <property type="entry name" value="Glyoxalase/Bleomycin resistance protein/Dihydroxybiphenyl dioxygenase"/>
    <property type="match status" value="1"/>
</dbReference>
<dbReference type="OrthoDB" id="6624781at2"/>
<feature type="domain" description="VOC" evidence="1">
    <location>
        <begin position="2"/>
        <end position="120"/>
    </location>
</feature>
<name>A0A2M8IY70_9RHOB</name>
<evidence type="ECO:0000259" key="1">
    <source>
        <dbReference type="PROSITE" id="PS51819"/>
    </source>
</evidence>
<comment type="caution">
    <text evidence="2">The sequence shown here is derived from an EMBL/GenBank/DDBJ whole genome shotgun (WGS) entry which is preliminary data.</text>
</comment>
<sequence>MGAIRITANLPSRDFDVTEAFYARLGFETRFRSDSWLILGFDGQIVEFFPHPDLDPARSWFSACLRSDDIDALHARFSEVGLSTSDHAIPRITGMFRLPDAPRMFALVDPDGSLWRVIDQSEPK</sequence>
<dbReference type="RefSeq" id="WP_100163663.1">
    <property type="nucleotide sequence ID" value="NZ_PGTB01000089.1"/>
</dbReference>
<evidence type="ECO:0000313" key="3">
    <source>
        <dbReference type="Proteomes" id="UP000231553"/>
    </source>
</evidence>
<reference evidence="2 3" key="1">
    <citation type="journal article" date="2018" name="Int. J. Syst. Evol. Microbiol.">
        <title>Pseudooceanicola lipolyticus sp. nov., a marine alphaproteobacterium, reclassification of Oceanicola flagellatus as Pseudooceanicola flagellatus comb. nov. and emended description of the genus Pseudooceanicola.</title>
        <authorList>
            <person name="Huang M.-M."/>
            <person name="Guo L.-L."/>
            <person name="Wu Y.-H."/>
            <person name="Lai Q.-L."/>
            <person name="Shao Z.-Z."/>
            <person name="Wang C.-S."/>
            <person name="Wu M."/>
            <person name="Xu X.-W."/>
        </authorList>
    </citation>
    <scope>NUCLEOTIDE SEQUENCE [LARGE SCALE GENOMIC DNA]</scope>
    <source>
        <strain evidence="2 3">157</strain>
    </source>
</reference>
<protein>
    <submittedName>
        <fullName evidence="2">Bleomycin resistance protein</fullName>
    </submittedName>
</protein>
<organism evidence="2 3">
    <name type="scientific">Pseudooceanicola lipolyticus</name>
    <dbReference type="NCBI Taxonomy" id="2029104"/>
    <lineage>
        <taxon>Bacteria</taxon>
        <taxon>Pseudomonadati</taxon>
        <taxon>Pseudomonadota</taxon>
        <taxon>Alphaproteobacteria</taxon>
        <taxon>Rhodobacterales</taxon>
        <taxon>Paracoccaceae</taxon>
        <taxon>Pseudooceanicola</taxon>
    </lineage>
</organism>
<dbReference type="InterPro" id="IPR037523">
    <property type="entry name" value="VOC_core"/>
</dbReference>
<dbReference type="Proteomes" id="UP000231553">
    <property type="component" value="Unassembled WGS sequence"/>
</dbReference>
<dbReference type="Gene3D" id="3.10.180.10">
    <property type="entry name" value="2,3-Dihydroxybiphenyl 1,2-Dioxygenase, domain 1"/>
    <property type="match status" value="1"/>
</dbReference>
<dbReference type="PROSITE" id="PS51819">
    <property type="entry name" value="VOC"/>
    <property type="match status" value="1"/>
</dbReference>
<gene>
    <name evidence="2" type="ORF">CVM52_17005</name>
</gene>
<evidence type="ECO:0000313" key="2">
    <source>
        <dbReference type="EMBL" id="PJE35480.1"/>
    </source>
</evidence>
<dbReference type="InterPro" id="IPR029068">
    <property type="entry name" value="Glyas_Bleomycin-R_OHBP_Dase"/>
</dbReference>